<dbReference type="FunFam" id="3.40.50.300:FF:000057">
    <property type="entry name" value="GTPase Der"/>
    <property type="match status" value="1"/>
</dbReference>
<dbReference type="InterPro" id="IPR031166">
    <property type="entry name" value="G_ENGA"/>
</dbReference>
<dbReference type="GO" id="GO:0005525">
    <property type="term" value="F:GTP binding"/>
    <property type="evidence" value="ECO:0007669"/>
    <property type="project" value="UniProtKB-UniRule"/>
</dbReference>
<name>A0A2I7N5I7_9NEIS</name>
<evidence type="ECO:0000256" key="2">
    <source>
        <dbReference type="ARBA" id="ARBA00020953"/>
    </source>
</evidence>
<reference evidence="13" key="1">
    <citation type="submission" date="2017-11" db="EMBL/GenBank/DDBJ databases">
        <authorList>
            <person name="Chan K.G."/>
            <person name="Lee L.S."/>
        </authorList>
    </citation>
    <scope>NUCLEOTIDE SEQUENCE [LARGE SCALE GENOMIC DNA]</scope>
    <source>
        <strain evidence="13">DSM 100970</strain>
    </source>
</reference>
<comment type="subunit">
    <text evidence="8">Associates with the 50S ribosomal subunit.</text>
</comment>
<dbReference type="CDD" id="cd01895">
    <property type="entry name" value="EngA2"/>
    <property type="match status" value="1"/>
</dbReference>
<evidence type="ECO:0000256" key="10">
    <source>
        <dbReference type="RuleBase" id="RU004481"/>
    </source>
</evidence>
<dbReference type="PANTHER" id="PTHR43834:SF6">
    <property type="entry name" value="GTPASE DER"/>
    <property type="match status" value="1"/>
</dbReference>
<evidence type="ECO:0000256" key="1">
    <source>
        <dbReference type="ARBA" id="ARBA00008279"/>
    </source>
</evidence>
<feature type="binding site" evidence="8">
    <location>
        <begin position="9"/>
        <end position="16"/>
    </location>
    <ligand>
        <name>GTP</name>
        <dbReference type="ChEBI" id="CHEBI:37565"/>
        <label>1</label>
    </ligand>
</feature>
<comment type="function">
    <text evidence="8 10">GTPase that plays an essential role in the late steps of ribosome biogenesis.</text>
</comment>
<dbReference type="InterPro" id="IPR006073">
    <property type="entry name" value="GTP-bd"/>
</dbReference>
<comment type="similarity">
    <text evidence="1 8 9 10">Belongs to the TRAFAC class TrmE-Era-EngA-EngB-Septin-like GTPase superfamily. EngA (Der) GTPase family.</text>
</comment>
<dbReference type="OrthoDB" id="9805918at2"/>
<evidence type="ECO:0000256" key="5">
    <source>
        <dbReference type="ARBA" id="ARBA00022741"/>
    </source>
</evidence>
<dbReference type="Pfam" id="PF14714">
    <property type="entry name" value="KH_dom-like"/>
    <property type="match status" value="1"/>
</dbReference>
<dbReference type="CDD" id="cd01894">
    <property type="entry name" value="EngA1"/>
    <property type="match status" value="1"/>
</dbReference>
<evidence type="ECO:0000256" key="7">
    <source>
        <dbReference type="ARBA" id="ARBA00032345"/>
    </source>
</evidence>
<dbReference type="Proteomes" id="UP000236655">
    <property type="component" value="Chromosome"/>
</dbReference>
<dbReference type="NCBIfam" id="TIGR03594">
    <property type="entry name" value="GTPase_EngA"/>
    <property type="match status" value="1"/>
</dbReference>
<protein>
    <recommendedName>
        <fullName evidence="2 8">GTPase Der</fullName>
    </recommendedName>
    <alternativeName>
        <fullName evidence="7 8">GTP-binding protein EngA</fullName>
    </alternativeName>
</protein>
<dbReference type="PROSITE" id="PS51712">
    <property type="entry name" value="G_ENGA"/>
    <property type="match status" value="2"/>
</dbReference>
<dbReference type="PIRSF" id="PIRSF006485">
    <property type="entry name" value="GTP-binding_EngA"/>
    <property type="match status" value="1"/>
</dbReference>
<evidence type="ECO:0000313" key="12">
    <source>
        <dbReference type="EMBL" id="AUR51734.1"/>
    </source>
</evidence>
<proteinExistence type="inferred from homology"/>
<dbReference type="PANTHER" id="PTHR43834">
    <property type="entry name" value="GTPASE DER"/>
    <property type="match status" value="1"/>
</dbReference>
<feature type="binding site" evidence="8">
    <location>
        <begin position="183"/>
        <end position="190"/>
    </location>
    <ligand>
        <name>GTP</name>
        <dbReference type="ChEBI" id="CHEBI:37565"/>
        <label>2</label>
    </ligand>
</feature>
<feature type="domain" description="EngA-type G" evidence="11">
    <location>
        <begin position="3"/>
        <end position="167"/>
    </location>
</feature>
<evidence type="ECO:0000256" key="4">
    <source>
        <dbReference type="ARBA" id="ARBA00022737"/>
    </source>
</evidence>
<sequence length="442" mass="49610">MKPIIALVGRPNVGKSTLFNRLTRSKDALVADYAGLTRDRHYGDGRIGHKPYILVDTGGFEPLIDSGVMYQMARQSEQAIYEADAVIFMVDGRNGVTPQDRLIANKLRMVDKPVYVAINKVEGVDKIIAVSDFYELGLDKMYPISASHGDGIHKLIDDVLRGFKNAAEEENANADRITFAVIGRPNVGKSTLVNTILGEERVIAFDEAGTTRDSIYIDFERNDEKFTIIDTAGIRRKGKVTEKLEKFSVLKAIKAISEAHVVVMVLDAHLDIAEQDATIVGYALEAGKSVVVAINKWDHLKEDERQRIKDDVKTKLHFLDFAKYNYISALYKKGINELIDSIRGAYHAAFLKLSTPKLSRILSEAVNRQPPAYKGNFRPKLRYAHQGGSNPPLIIIHGNSLHTIQKAYTKYLERSFRKVFDLTGTPLRIEYKNSDNPFENKK</sequence>
<keyword evidence="13" id="KW-1185">Reference proteome</keyword>
<dbReference type="InterPro" id="IPR032859">
    <property type="entry name" value="KH_dom-like"/>
</dbReference>
<dbReference type="Gene3D" id="3.40.50.300">
    <property type="entry name" value="P-loop containing nucleotide triphosphate hydrolases"/>
    <property type="match status" value="2"/>
</dbReference>
<dbReference type="Gene3D" id="3.30.300.20">
    <property type="match status" value="1"/>
</dbReference>
<keyword evidence="5 8" id="KW-0547">Nucleotide-binding</keyword>
<evidence type="ECO:0000256" key="3">
    <source>
        <dbReference type="ARBA" id="ARBA00022517"/>
    </source>
</evidence>
<evidence type="ECO:0000256" key="6">
    <source>
        <dbReference type="ARBA" id="ARBA00023134"/>
    </source>
</evidence>
<dbReference type="RefSeq" id="WP_102951033.1">
    <property type="nucleotide sequence ID" value="NZ_CP024847.1"/>
</dbReference>
<dbReference type="PRINTS" id="PR00326">
    <property type="entry name" value="GTP1OBG"/>
</dbReference>
<dbReference type="GO" id="GO:0043022">
    <property type="term" value="F:ribosome binding"/>
    <property type="evidence" value="ECO:0007669"/>
    <property type="project" value="TreeGrafter"/>
</dbReference>
<evidence type="ECO:0000256" key="9">
    <source>
        <dbReference type="PROSITE-ProRule" id="PRU01049"/>
    </source>
</evidence>
<evidence type="ECO:0000313" key="13">
    <source>
        <dbReference type="Proteomes" id="UP000236655"/>
    </source>
</evidence>
<feature type="domain" description="EngA-type G" evidence="11">
    <location>
        <begin position="177"/>
        <end position="350"/>
    </location>
</feature>
<accession>A0A2I7N5I7</accession>
<keyword evidence="3 8" id="KW-0690">Ribosome biogenesis</keyword>
<dbReference type="KEGG" id="nba:CUN60_05300"/>
<organism evidence="12 13">
    <name type="scientific">Aquella oligotrophica</name>
    <dbReference type="NCBI Taxonomy" id="2067065"/>
    <lineage>
        <taxon>Bacteria</taxon>
        <taxon>Pseudomonadati</taxon>
        <taxon>Pseudomonadota</taxon>
        <taxon>Betaproteobacteria</taxon>
        <taxon>Neisseriales</taxon>
        <taxon>Neisseriaceae</taxon>
        <taxon>Aquella</taxon>
    </lineage>
</organism>
<dbReference type="NCBIfam" id="TIGR00231">
    <property type="entry name" value="small_GTP"/>
    <property type="match status" value="2"/>
</dbReference>
<feature type="binding site" evidence="8">
    <location>
        <begin position="295"/>
        <end position="298"/>
    </location>
    <ligand>
        <name>GTP</name>
        <dbReference type="ChEBI" id="CHEBI:37565"/>
        <label>2</label>
    </ligand>
</feature>
<gene>
    <name evidence="8 12" type="primary">der</name>
    <name evidence="12" type="ORF">CUN60_05300</name>
</gene>
<evidence type="ECO:0000256" key="8">
    <source>
        <dbReference type="HAMAP-Rule" id="MF_00195"/>
    </source>
</evidence>
<dbReference type="InterPro" id="IPR015946">
    <property type="entry name" value="KH_dom-like_a/b"/>
</dbReference>
<dbReference type="InterPro" id="IPR005225">
    <property type="entry name" value="Small_GTP-bd"/>
</dbReference>
<dbReference type="FunFam" id="3.40.50.300:FF:000040">
    <property type="entry name" value="GTPase Der"/>
    <property type="match status" value="1"/>
</dbReference>
<feature type="binding site" evidence="8">
    <location>
        <begin position="230"/>
        <end position="234"/>
    </location>
    <ligand>
        <name>GTP</name>
        <dbReference type="ChEBI" id="CHEBI:37565"/>
        <label>2</label>
    </ligand>
</feature>
<dbReference type="HAMAP" id="MF_00195">
    <property type="entry name" value="GTPase_Der"/>
    <property type="match status" value="1"/>
</dbReference>
<evidence type="ECO:0000259" key="11">
    <source>
        <dbReference type="PROSITE" id="PS51712"/>
    </source>
</evidence>
<dbReference type="AlphaFoldDB" id="A0A2I7N5I7"/>
<dbReference type="EMBL" id="CP024847">
    <property type="protein sequence ID" value="AUR51734.1"/>
    <property type="molecule type" value="Genomic_DNA"/>
</dbReference>
<keyword evidence="6 8" id="KW-0342">GTP-binding</keyword>
<keyword evidence="4 10" id="KW-0677">Repeat</keyword>
<dbReference type="Pfam" id="PF01926">
    <property type="entry name" value="MMR_HSR1"/>
    <property type="match status" value="2"/>
</dbReference>
<dbReference type="InterPro" id="IPR027417">
    <property type="entry name" value="P-loop_NTPase"/>
</dbReference>
<dbReference type="GO" id="GO:0042254">
    <property type="term" value="P:ribosome biogenesis"/>
    <property type="evidence" value="ECO:0007669"/>
    <property type="project" value="UniProtKB-KW"/>
</dbReference>
<dbReference type="InterPro" id="IPR016484">
    <property type="entry name" value="GTPase_Der"/>
</dbReference>
<feature type="binding site" evidence="8">
    <location>
        <begin position="56"/>
        <end position="60"/>
    </location>
    <ligand>
        <name>GTP</name>
        <dbReference type="ChEBI" id="CHEBI:37565"/>
        <label>1</label>
    </ligand>
</feature>
<feature type="binding site" evidence="8">
    <location>
        <begin position="119"/>
        <end position="122"/>
    </location>
    <ligand>
        <name>GTP</name>
        <dbReference type="ChEBI" id="CHEBI:37565"/>
        <label>1</label>
    </ligand>
</feature>
<dbReference type="SUPFAM" id="SSF52540">
    <property type="entry name" value="P-loop containing nucleoside triphosphate hydrolases"/>
    <property type="match status" value="2"/>
</dbReference>